<proteinExistence type="predicted"/>
<dbReference type="PANTHER" id="PTHR43520:SF8">
    <property type="entry name" value="P-TYPE CU(+) TRANSPORTER"/>
    <property type="match status" value="1"/>
</dbReference>
<feature type="region of interest" description="Disordered" evidence="2">
    <location>
        <begin position="15"/>
        <end position="70"/>
    </location>
</feature>
<dbReference type="GO" id="GO:0043682">
    <property type="term" value="F:P-type divalent copper transporter activity"/>
    <property type="evidence" value="ECO:0007669"/>
    <property type="project" value="TreeGrafter"/>
</dbReference>
<dbReference type="GO" id="GO:0005507">
    <property type="term" value="F:copper ion binding"/>
    <property type="evidence" value="ECO:0007669"/>
    <property type="project" value="TreeGrafter"/>
</dbReference>
<feature type="transmembrane region" description="Helical" evidence="3">
    <location>
        <begin position="114"/>
        <end position="132"/>
    </location>
</feature>
<keyword evidence="1" id="KW-1278">Translocase</keyword>
<comment type="caution">
    <text evidence="4">The sequence shown here is derived from an EMBL/GenBank/DDBJ whole genome shotgun (WGS) entry which is preliminary data.</text>
</comment>
<keyword evidence="3" id="KW-0472">Membrane</keyword>
<feature type="transmembrane region" description="Helical" evidence="3">
    <location>
        <begin position="144"/>
        <end position="166"/>
    </location>
</feature>
<protein>
    <recommendedName>
        <fullName evidence="5">Heavy metal translocating P-type ATPase</fullName>
    </recommendedName>
</protein>
<organism evidence="4">
    <name type="scientific">marine sediment metagenome</name>
    <dbReference type="NCBI Taxonomy" id="412755"/>
    <lineage>
        <taxon>unclassified sequences</taxon>
        <taxon>metagenomes</taxon>
        <taxon>ecological metagenomes</taxon>
    </lineage>
</organism>
<dbReference type="GO" id="GO:0016020">
    <property type="term" value="C:membrane"/>
    <property type="evidence" value="ECO:0007669"/>
    <property type="project" value="TreeGrafter"/>
</dbReference>
<evidence type="ECO:0008006" key="5">
    <source>
        <dbReference type="Google" id="ProtNLM"/>
    </source>
</evidence>
<evidence type="ECO:0000256" key="3">
    <source>
        <dbReference type="SAM" id="Phobius"/>
    </source>
</evidence>
<gene>
    <name evidence="4" type="ORF">S03H2_61239</name>
</gene>
<feature type="compositionally biased region" description="Basic and acidic residues" evidence="2">
    <location>
        <begin position="23"/>
        <end position="70"/>
    </location>
</feature>
<reference evidence="4" key="1">
    <citation type="journal article" date="2014" name="Front. Microbiol.">
        <title>High frequency of phylogenetically diverse reductive dehalogenase-homologous genes in deep subseafloor sedimentary metagenomes.</title>
        <authorList>
            <person name="Kawai M."/>
            <person name="Futagami T."/>
            <person name="Toyoda A."/>
            <person name="Takaki Y."/>
            <person name="Nishi S."/>
            <person name="Hori S."/>
            <person name="Arai W."/>
            <person name="Tsubouchi T."/>
            <person name="Morono Y."/>
            <person name="Uchiyama I."/>
            <person name="Ito T."/>
            <person name="Fujiyama A."/>
            <person name="Inagaki F."/>
            <person name="Takami H."/>
        </authorList>
    </citation>
    <scope>NUCLEOTIDE SEQUENCE</scope>
    <source>
        <strain evidence="4">Expedition CK06-06</strain>
    </source>
</reference>
<feature type="non-terminal residue" evidence="4">
    <location>
        <position position="220"/>
    </location>
</feature>
<dbReference type="AlphaFoldDB" id="X1KIU6"/>
<feature type="transmembrane region" description="Helical" evidence="3">
    <location>
        <begin position="172"/>
        <end position="190"/>
    </location>
</feature>
<dbReference type="EMBL" id="BARU01039517">
    <property type="protein sequence ID" value="GAH81978.1"/>
    <property type="molecule type" value="Genomic_DNA"/>
</dbReference>
<evidence type="ECO:0000313" key="4">
    <source>
        <dbReference type="EMBL" id="GAH81978.1"/>
    </source>
</evidence>
<name>X1KIU6_9ZZZZ</name>
<dbReference type="GO" id="GO:0055070">
    <property type="term" value="P:copper ion homeostasis"/>
    <property type="evidence" value="ECO:0007669"/>
    <property type="project" value="TreeGrafter"/>
</dbReference>
<feature type="transmembrane region" description="Helical" evidence="3">
    <location>
        <begin position="82"/>
        <end position="102"/>
    </location>
</feature>
<accession>X1KIU6</accession>
<evidence type="ECO:0000256" key="2">
    <source>
        <dbReference type="SAM" id="MobiDB-lite"/>
    </source>
</evidence>
<evidence type="ECO:0000256" key="1">
    <source>
        <dbReference type="ARBA" id="ARBA00022967"/>
    </source>
</evidence>
<keyword evidence="3" id="KW-0812">Transmembrane</keyword>
<sequence>MCNVTLEKIEEKEAHIHNHHHEKHEPQEHNHKSQKHEGHQEHEKHKEHTNHDHNEHHEHKEHIRHDHADHHRQMVRDFKKRFIISALVTIPILLLSPLVQQLFNFRFGFPGEKYILFALSSFIFFYGGWPFLEGFFNESKKKQPGMMTLIALAISVAYFYSSAVVFGLEGKFFFWELATLIDVMLLGHWFEMKSVLGASRALEKLAQLMPDTAHLIKGSE</sequence>
<dbReference type="PANTHER" id="PTHR43520">
    <property type="entry name" value="ATP7, ISOFORM B"/>
    <property type="match status" value="1"/>
</dbReference>
<keyword evidence="3" id="KW-1133">Transmembrane helix</keyword>